<evidence type="ECO:0000313" key="1">
    <source>
        <dbReference type="EMBL" id="GAI48160.1"/>
    </source>
</evidence>
<dbReference type="AlphaFoldDB" id="X1QAV9"/>
<reference evidence="1" key="1">
    <citation type="journal article" date="2014" name="Front. Microbiol.">
        <title>High frequency of phylogenetically diverse reductive dehalogenase-homologous genes in deep subseafloor sedimentary metagenomes.</title>
        <authorList>
            <person name="Kawai M."/>
            <person name="Futagami T."/>
            <person name="Toyoda A."/>
            <person name="Takaki Y."/>
            <person name="Nishi S."/>
            <person name="Hori S."/>
            <person name="Arai W."/>
            <person name="Tsubouchi T."/>
            <person name="Morono Y."/>
            <person name="Uchiyama I."/>
            <person name="Ito T."/>
            <person name="Fujiyama A."/>
            <person name="Inagaki F."/>
            <person name="Takami H."/>
        </authorList>
    </citation>
    <scope>NUCLEOTIDE SEQUENCE</scope>
    <source>
        <strain evidence="1">Expedition CK06-06</strain>
    </source>
</reference>
<gene>
    <name evidence="1" type="ORF">S06H3_63853</name>
</gene>
<protein>
    <submittedName>
        <fullName evidence="1">Uncharacterized protein</fullName>
    </submittedName>
</protein>
<dbReference type="Gene3D" id="2.60.120.380">
    <property type="match status" value="1"/>
</dbReference>
<comment type="caution">
    <text evidence="1">The sequence shown here is derived from an EMBL/GenBank/DDBJ whole genome shotgun (WGS) entry which is preliminary data.</text>
</comment>
<sequence>YTGWPGIYTSRRIGLATSYEFQGEPATNDSWVNATRINFPGVGSSNLFSVTESSLDLTGQTRWFKFEVEPTSQVVINLGNLPANYDLTLYKDIQVTSDSLIENVETEDLVQMTAESAPYAYSPYAYSP</sequence>
<accession>X1QAV9</accession>
<feature type="non-terminal residue" evidence="1">
    <location>
        <position position="1"/>
    </location>
</feature>
<proteinExistence type="predicted"/>
<organism evidence="1">
    <name type="scientific">marine sediment metagenome</name>
    <dbReference type="NCBI Taxonomy" id="412755"/>
    <lineage>
        <taxon>unclassified sequences</taxon>
        <taxon>metagenomes</taxon>
        <taxon>ecological metagenomes</taxon>
    </lineage>
</organism>
<dbReference type="EMBL" id="BARV01042468">
    <property type="protein sequence ID" value="GAI48160.1"/>
    <property type="molecule type" value="Genomic_DNA"/>
</dbReference>
<name>X1QAV9_9ZZZZ</name>
<feature type="non-terminal residue" evidence="1">
    <location>
        <position position="128"/>
    </location>
</feature>